<reference evidence="1" key="1">
    <citation type="submission" date="2019-04" db="EMBL/GenBank/DDBJ databases">
        <title>Microbes associate with the intestines of laboratory mice.</title>
        <authorList>
            <person name="Navarre W."/>
            <person name="Wong E."/>
            <person name="Huang K."/>
            <person name="Tropini C."/>
            <person name="Ng K."/>
            <person name="Yu B."/>
        </authorList>
    </citation>
    <scope>NUCLEOTIDE SEQUENCE</scope>
    <source>
        <strain evidence="1">NM73_A23</strain>
    </source>
</reference>
<evidence type="ECO:0000313" key="1">
    <source>
        <dbReference type="EMBL" id="TGX82664.1"/>
    </source>
</evidence>
<keyword evidence="2" id="KW-1185">Reference proteome</keyword>
<name>A0AC61QRK2_9BACT</name>
<sequence length="75" mass="8905">MQTATVFTPIQLQLLQMFSHKTNETELREVQSLLSEYFAKKVEDAIDDLWEKGQWDNEQNENVLKEHLRTPYIHG</sequence>
<comment type="caution">
    <text evidence="1">The sequence shown here is derived from an EMBL/GenBank/DDBJ whole genome shotgun (WGS) entry which is preliminary data.</text>
</comment>
<evidence type="ECO:0000313" key="2">
    <source>
        <dbReference type="Proteomes" id="UP000308886"/>
    </source>
</evidence>
<dbReference type="EMBL" id="SRZC01000008">
    <property type="protein sequence ID" value="TGX82664.1"/>
    <property type="molecule type" value="Genomic_DNA"/>
</dbReference>
<proteinExistence type="predicted"/>
<organism evidence="1 2">
    <name type="scientific">Palleniella muris</name>
    <dbReference type="NCBI Taxonomy" id="3038145"/>
    <lineage>
        <taxon>Bacteria</taxon>
        <taxon>Pseudomonadati</taxon>
        <taxon>Bacteroidota</taxon>
        <taxon>Bacteroidia</taxon>
        <taxon>Bacteroidales</taxon>
        <taxon>Prevotellaceae</taxon>
        <taxon>Palleniella</taxon>
    </lineage>
</organism>
<dbReference type="Proteomes" id="UP000308886">
    <property type="component" value="Unassembled WGS sequence"/>
</dbReference>
<protein>
    <submittedName>
        <fullName evidence="1">Uncharacterized protein</fullName>
    </submittedName>
</protein>
<accession>A0AC61QRK2</accession>
<gene>
    <name evidence="1" type="ORF">E5358_06375</name>
</gene>